<accession>A0A895XTU2</accession>
<protein>
    <submittedName>
        <fullName evidence="1">Uncharacterized protein</fullName>
    </submittedName>
</protein>
<evidence type="ECO:0000313" key="2">
    <source>
        <dbReference type="Proteomes" id="UP000662939"/>
    </source>
</evidence>
<organism evidence="1 2">
    <name type="scientific">Natronoglycomyces albus</name>
    <dbReference type="NCBI Taxonomy" id="2811108"/>
    <lineage>
        <taxon>Bacteria</taxon>
        <taxon>Bacillati</taxon>
        <taxon>Actinomycetota</taxon>
        <taxon>Actinomycetes</taxon>
        <taxon>Glycomycetales</taxon>
        <taxon>Glycomycetaceae</taxon>
        <taxon>Natronoglycomyces</taxon>
    </lineage>
</organism>
<gene>
    <name evidence="1" type="ORF">JQS30_07450</name>
</gene>
<reference evidence="1" key="1">
    <citation type="submission" date="2021-02" db="EMBL/GenBank/DDBJ databases">
        <title>Natronoglycomyces albus gen. nov., sp. nov, a haloalkaliphilic actinobacterium from a soda solonchak soil.</title>
        <authorList>
            <person name="Sorokin D.Y."/>
            <person name="Khijniak T.V."/>
            <person name="Zakharycheva A.P."/>
            <person name="Boueva O.V."/>
            <person name="Ariskina E.V."/>
            <person name="Hahnke R.L."/>
            <person name="Bunk B."/>
            <person name="Sproer C."/>
            <person name="Schumann P."/>
            <person name="Evtushenko L.I."/>
            <person name="Kublanov I.V."/>
        </authorList>
    </citation>
    <scope>NUCLEOTIDE SEQUENCE</scope>
    <source>
        <strain evidence="1">DSM 106290</strain>
    </source>
</reference>
<sequence>MEFYSSYLAVDAARRFAHSALPTAPIVDDGRANERFQQRMANRGRLRRTTASALHRMATRLERNVQVSR</sequence>
<evidence type="ECO:0000313" key="1">
    <source>
        <dbReference type="EMBL" id="QSB06719.1"/>
    </source>
</evidence>
<name>A0A895XTU2_9ACTN</name>
<dbReference type="RefSeq" id="WP_213172729.1">
    <property type="nucleotide sequence ID" value="NZ_CP070496.1"/>
</dbReference>
<proteinExistence type="predicted"/>
<dbReference type="KEGG" id="nav:JQS30_07450"/>
<dbReference type="Proteomes" id="UP000662939">
    <property type="component" value="Chromosome"/>
</dbReference>
<dbReference type="AlphaFoldDB" id="A0A895XTU2"/>
<dbReference type="EMBL" id="CP070496">
    <property type="protein sequence ID" value="QSB06719.1"/>
    <property type="molecule type" value="Genomic_DNA"/>
</dbReference>
<keyword evidence="2" id="KW-1185">Reference proteome</keyword>